<organism evidence="6 7">
    <name type="scientific">Microlunatus soli</name>
    <dbReference type="NCBI Taxonomy" id="630515"/>
    <lineage>
        <taxon>Bacteria</taxon>
        <taxon>Bacillati</taxon>
        <taxon>Actinomycetota</taxon>
        <taxon>Actinomycetes</taxon>
        <taxon>Propionibacteriales</taxon>
        <taxon>Propionibacteriaceae</taxon>
        <taxon>Microlunatus</taxon>
    </lineage>
</organism>
<dbReference type="Pfam" id="PF00392">
    <property type="entry name" value="GntR"/>
    <property type="match status" value="1"/>
</dbReference>
<dbReference type="PANTHER" id="PTHR43537">
    <property type="entry name" value="TRANSCRIPTIONAL REGULATOR, GNTR FAMILY"/>
    <property type="match status" value="1"/>
</dbReference>
<dbReference type="SUPFAM" id="SSF48008">
    <property type="entry name" value="GntR ligand-binding domain-like"/>
    <property type="match status" value="1"/>
</dbReference>
<dbReference type="SMART" id="SM00345">
    <property type="entry name" value="HTH_GNTR"/>
    <property type="match status" value="1"/>
</dbReference>
<dbReference type="InterPro" id="IPR036390">
    <property type="entry name" value="WH_DNA-bd_sf"/>
</dbReference>
<reference evidence="6 7" key="1">
    <citation type="submission" date="2016-10" db="EMBL/GenBank/DDBJ databases">
        <authorList>
            <person name="de Groot N.N."/>
        </authorList>
    </citation>
    <scope>NUCLEOTIDE SEQUENCE [LARGE SCALE GENOMIC DNA]</scope>
    <source>
        <strain evidence="6 7">DSM 21800</strain>
    </source>
</reference>
<evidence type="ECO:0000259" key="5">
    <source>
        <dbReference type="PROSITE" id="PS50949"/>
    </source>
</evidence>
<dbReference type="SMART" id="SM00895">
    <property type="entry name" value="FCD"/>
    <property type="match status" value="1"/>
</dbReference>
<dbReference type="Gene3D" id="1.10.10.10">
    <property type="entry name" value="Winged helix-like DNA-binding domain superfamily/Winged helix DNA-binding domain"/>
    <property type="match status" value="1"/>
</dbReference>
<dbReference type="SUPFAM" id="SSF46785">
    <property type="entry name" value="Winged helix' DNA-binding domain"/>
    <property type="match status" value="1"/>
</dbReference>
<proteinExistence type="predicted"/>
<keyword evidence="1" id="KW-0805">Transcription regulation</keyword>
<sequence length="254" mass="28455">MSPPPDSKQTAAETAETSTTRSRPRTALDNQNFIKKQVKSLILTGDLGPGDPLPTEQQLMNQLGVGRHPLREAMKALEAVGIVEIRHGHGTYVGTLSLRSLEDGLAFRMTQSMAGDLRDVRDVLDVREALEVGLADQVIAHYRGTGYERLAEIVDTMEQMAARGQTFAEQDLDFHRTLYAPLDNRLIIDLLSVFWRTFAEVNERLPGDHYTPADAARWHRNLLEAIKKNSAADFTRAMKDHFTGIRVRFDATET</sequence>
<dbReference type="Proteomes" id="UP000199103">
    <property type="component" value="Chromosome I"/>
</dbReference>
<protein>
    <submittedName>
        <fullName evidence="6">DNA-binding transcriptional regulator, FadR family</fullName>
    </submittedName>
</protein>
<dbReference type="InterPro" id="IPR008920">
    <property type="entry name" value="TF_FadR/GntR_C"/>
</dbReference>
<evidence type="ECO:0000313" key="7">
    <source>
        <dbReference type="Proteomes" id="UP000199103"/>
    </source>
</evidence>
<dbReference type="InterPro" id="IPR036388">
    <property type="entry name" value="WH-like_DNA-bd_sf"/>
</dbReference>
<dbReference type="CDD" id="cd07377">
    <property type="entry name" value="WHTH_GntR"/>
    <property type="match status" value="1"/>
</dbReference>
<evidence type="ECO:0000256" key="1">
    <source>
        <dbReference type="ARBA" id="ARBA00023015"/>
    </source>
</evidence>
<dbReference type="STRING" id="630515.SAMN04489812_4617"/>
<keyword evidence="2 6" id="KW-0238">DNA-binding</keyword>
<dbReference type="PRINTS" id="PR00035">
    <property type="entry name" value="HTHGNTR"/>
</dbReference>
<dbReference type="GO" id="GO:0003700">
    <property type="term" value="F:DNA-binding transcription factor activity"/>
    <property type="evidence" value="ECO:0007669"/>
    <property type="project" value="InterPro"/>
</dbReference>
<accession>A0A1H1YJT1</accession>
<feature type="domain" description="HTH gntR-type" evidence="5">
    <location>
        <begin position="28"/>
        <end position="96"/>
    </location>
</feature>
<name>A0A1H1YJT1_9ACTN</name>
<dbReference type="AlphaFoldDB" id="A0A1H1YJT1"/>
<dbReference type="PANTHER" id="PTHR43537:SF54">
    <property type="entry name" value="TRANSCRIPTIONAL REGULATOR, GNTR FAMILY"/>
    <property type="match status" value="1"/>
</dbReference>
<feature type="region of interest" description="Disordered" evidence="4">
    <location>
        <begin position="1"/>
        <end position="24"/>
    </location>
</feature>
<evidence type="ECO:0000313" key="6">
    <source>
        <dbReference type="EMBL" id="SDT21621.1"/>
    </source>
</evidence>
<dbReference type="InterPro" id="IPR011711">
    <property type="entry name" value="GntR_C"/>
</dbReference>
<dbReference type="EMBL" id="LT629772">
    <property type="protein sequence ID" value="SDT21621.1"/>
    <property type="molecule type" value="Genomic_DNA"/>
</dbReference>
<dbReference type="GO" id="GO:0003677">
    <property type="term" value="F:DNA binding"/>
    <property type="evidence" value="ECO:0007669"/>
    <property type="project" value="UniProtKB-KW"/>
</dbReference>
<dbReference type="PROSITE" id="PS50949">
    <property type="entry name" value="HTH_GNTR"/>
    <property type="match status" value="1"/>
</dbReference>
<evidence type="ECO:0000256" key="4">
    <source>
        <dbReference type="SAM" id="MobiDB-lite"/>
    </source>
</evidence>
<gene>
    <name evidence="6" type="ORF">SAMN04489812_4617</name>
</gene>
<evidence type="ECO:0000256" key="2">
    <source>
        <dbReference type="ARBA" id="ARBA00023125"/>
    </source>
</evidence>
<dbReference type="RefSeq" id="WP_231919998.1">
    <property type="nucleotide sequence ID" value="NZ_LT629772.1"/>
</dbReference>
<evidence type="ECO:0000256" key="3">
    <source>
        <dbReference type="ARBA" id="ARBA00023163"/>
    </source>
</evidence>
<feature type="compositionally biased region" description="Low complexity" evidence="4">
    <location>
        <begin position="10"/>
        <end position="24"/>
    </location>
</feature>
<dbReference type="InterPro" id="IPR000524">
    <property type="entry name" value="Tscrpt_reg_HTH_GntR"/>
</dbReference>
<dbReference type="Pfam" id="PF07729">
    <property type="entry name" value="FCD"/>
    <property type="match status" value="1"/>
</dbReference>
<keyword evidence="3" id="KW-0804">Transcription</keyword>
<keyword evidence="7" id="KW-1185">Reference proteome</keyword>
<dbReference type="Gene3D" id="1.20.120.530">
    <property type="entry name" value="GntR ligand-binding domain-like"/>
    <property type="match status" value="1"/>
</dbReference>